<dbReference type="EMBL" id="KE145363">
    <property type="protein sequence ID" value="EPE30519.1"/>
    <property type="molecule type" value="Genomic_DNA"/>
</dbReference>
<dbReference type="AlphaFoldDB" id="S3D033"/>
<evidence type="ECO:0000313" key="2">
    <source>
        <dbReference type="EMBL" id="EPE30519.1"/>
    </source>
</evidence>
<dbReference type="OrthoDB" id="2506647at2759"/>
<dbReference type="InterPro" id="IPR008914">
    <property type="entry name" value="PEBP"/>
</dbReference>
<dbReference type="HOGENOM" id="CLU_043994_4_5_1"/>
<feature type="chain" id="PRO_5004519089" evidence="1">
    <location>
        <begin position="18"/>
        <end position="204"/>
    </location>
</feature>
<organism evidence="2 3">
    <name type="scientific">Glarea lozoyensis (strain ATCC 20868 / MF5171)</name>
    <dbReference type="NCBI Taxonomy" id="1116229"/>
    <lineage>
        <taxon>Eukaryota</taxon>
        <taxon>Fungi</taxon>
        <taxon>Dikarya</taxon>
        <taxon>Ascomycota</taxon>
        <taxon>Pezizomycotina</taxon>
        <taxon>Leotiomycetes</taxon>
        <taxon>Helotiales</taxon>
        <taxon>Helotiaceae</taxon>
        <taxon>Glarea</taxon>
    </lineage>
</organism>
<sequence>MLFSTIFSLLAASTVLAQTPPGFFPNTTTNLVVKYGSKTLTPGQSLGKADTGKAPILGTTDGPLNGTYIFVMIDIDLWVELKFAYQPTNSFRPPQGSNKNRGVVLHGLLTGYKSATTLKDGIYQLTTTATGPSSYFAPAPPAEKPAWPHHYIELLYAQPDNFKVPASQTATINSRLNFNITAFATEAKLGPLLRANYFLQVNGA</sequence>
<dbReference type="SUPFAM" id="SSF49777">
    <property type="entry name" value="PEBP-like"/>
    <property type="match status" value="1"/>
</dbReference>
<dbReference type="eggNOG" id="ENOG502S6VR">
    <property type="taxonomic scope" value="Eukaryota"/>
</dbReference>
<accession>S3D033</accession>
<gene>
    <name evidence="2" type="ORF">GLAREA_03486</name>
</gene>
<dbReference type="Proteomes" id="UP000016922">
    <property type="component" value="Unassembled WGS sequence"/>
</dbReference>
<keyword evidence="1" id="KW-0732">Signal</keyword>
<dbReference type="RefSeq" id="XP_008081930.1">
    <property type="nucleotide sequence ID" value="XM_008083739.1"/>
</dbReference>
<dbReference type="OMA" id="ANWFQVV"/>
<protein>
    <submittedName>
        <fullName evidence="2">PEBP-like protein</fullName>
    </submittedName>
</protein>
<evidence type="ECO:0000256" key="1">
    <source>
        <dbReference type="SAM" id="SignalP"/>
    </source>
</evidence>
<name>S3D033_GLAL2</name>
<reference evidence="2 3" key="1">
    <citation type="journal article" date="2013" name="BMC Genomics">
        <title>Genomics-driven discovery of the pneumocandin biosynthetic gene cluster in the fungus Glarea lozoyensis.</title>
        <authorList>
            <person name="Chen L."/>
            <person name="Yue Q."/>
            <person name="Zhang X."/>
            <person name="Xiang M."/>
            <person name="Wang C."/>
            <person name="Li S."/>
            <person name="Che Y."/>
            <person name="Ortiz-Lopez F.J."/>
            <person name="Bills G.F."/>
            <person name="Liu X."/>
            <person name="An Z."/>
        </authorList>
    </citation>
    <scope>NUCLEOTIDE SEQUENCE [LARGE SCALE GENOMIC DNA]</scope>
    <source>
        <strain evidence="3">ATCC 20868 / MF5171</strain>
    </source>
</reference>
<feature type="signal peptide" evidence="1">
    <location>
        <begin position="1"/>
        <end position="17"/>
    </location>
</feature>
<keyword evidence="3" id="KW-1185">Reference proteome</keyword>
<proteinExistence type="predicted"/>
<evidence type="ECO:0000313" key="3">
    <source>
        <dbReference type="Proteomes" id="UP000016922"/>
    </source>
</evidence>
<dbReference type="Gene3D" id="3.90.280.10">
    <property type="entry name" value="PEBP-like"/>
    <property type="match status" value="1"/>
</dbReference>
<dbReference type="STRING" id="1116229.S3D033"/>
<dbReference type="KEGG" id="glz:GLAREA_03486"/>
<dbReference type="Pfam" id="PF01161">
    <property type="entry name" value="PBP"/>
    <property type="match status" value="1"/>
</dbReference>
<dbReference type="GeneID" id="19462541"/>
<dbReference type="InterPro" id="IPR036610">
    <property type="entry name" value="PEBP-like_sf"/>
</dbReference>